<dbReference type="EMBL" id="MU003508">
    <property type="protein sequence ID" value="KAF2470546.1"/>
    <property type="molecule type" value="Genomic_DNA"/>
</dbReference>
<feature type="non-terminal residue" evidence="1">
    <location>
        <position position="440"/>
    </location>
</feature>
<proteinExistence type="predicted"/>
<evidence type="ECO:0000313" key="2">
    <source>
        <dbReference type="Proteomes" id="UP000799755"/>
    </source>
</evidence>
<protein>
    <submittedName>
        <fullName evidence="1">Uncharacterized protein</fullName>
    </submittedName>
</protein>
<keyword evidence="2" id="KW-1185">Reference proteome</keyword>
<organism evidence="1 2">
    <name type="scientific">Lindgomyces ingoldianus</name>
    <dbReference type="NCBI Taxonomy" id="673940"/>
    <lineage>
        <taxon>Eukaryota</taxon>
        <taxon>Fungi</taxon>
        <taxon>Dikarya</taxon>
        <taxon>Ascomycota</taxon>
        <taxon>Pezizomycotina</taxon>
        <taxon>Dothideomycetes</taxon>
        <taxon>Pleosporomycetidae</taxon>
        <taxon>Pleosporales</taxon>
        <taxon>Lindgomycetaceae</taxon>
        <taxon>Lindgomyces</taxon>
    </lineage>
</organism>
<reference evidence="1" key="1">
    <citation type="journal article" date="2020" name="Stud. Mycol.">
        <title>101 Dothideomycetes genomes: a test case for predicting lifestyles and emergence of pathogens.</title>
        <authorList>
            <person name="Haridas S."/>
            <person name="Albert R."/>
            <person name="Binder M."/>
            <person name="Bloem J."/>
            <person name="Labutti K."/>
            <person name="Salamov A."/>
            <person name="Andreopoulos B."/>
            <person name="Baker S."/>
            <person name="Barry K."/>
            <person name="Bills G."/>
            <person name="Bluhm B."/>
            <person name="Cannon C."/>
            <person name="Castanera R."/>
            <person name="Culley D."/>
            <person name="Daum C."/>
            <person name="Ezra D."/>
            <person name="Gonzalez J."/>
            <person name="Henrissat B."/>
            <person name="Kuo A."/>
            <person name="Liang C."/>
            <person name="Lipzen A."/>
            <person name="Lutzoni F."/>
            <person name="Magnuson J."/>
            <person name="Mondo S."/>
            <person name="Nolan M."/>
            <person name="Ohm R."/>
            <person name="Pangilinan J."/>
            <person name="Park H.-J."/>
            <person name="Ramirez L."/>
            <person name="Alfaro M."/>
            <person name="Sun H."/>
            <person name="Tritt A."/>
            <person name="Yoshinaga Y."/>
            <person name="Zwiers L.-H."/>
            <person name="Turgeon B."/>
            <person name="Goodwin S."/>
            <person name="Spatafora J."/>
            <person name="Crous P."/>
            <person name="Grigoriev I."/>
        </authorList>
    </citation>
    <scope>NUCLEOTIDE SEQUENCE</scope>
    <source>
        <strain evidence="1">ATCC 200398</strain>
    </source>
</reference>
<evidence type="ECO:0000313" key="1">
    <source>
        <dbReference type="EMBL" id="KAF2470546.1"/>
    </source>
</evidence>
<comment type="caution">
    <text evidence="1">The sequence shown here is derived from an EMBL/GenBank/DDBJ whole genome shotgun (WGS) entry which is preliminary data.</text>
</comment>
<gene>
    <name evidence="1" type="ORF">BDR25DRAFT_343224</name>
</gene>
<sequence>MKRQNPSTSSEGRKKQCCQEPKSKAVALKEIELVYELAKPYQLATAKFPIDALTPEWTVGGNRSINEAHKQRLCHRLRIACTKEQVKKMLDHLSWEQAQDGQVAAAREDMRGEEFEWPSFKDWDMVVGENAELMAGNYRVEALKKRLRLLGCGKEERWWICDIYDKDALPPHLRTKLRANREDLILPDNHGQIWTELATLSSSDNTLFQGPKTEVERQMLEHLGLSGRVKFPVRRLGTLWRNQNWKQMITRWCEFSLGQATFNISTFEWMASCRIDDFWFTTFHSVIDSISQIRSKFSIDVQSSDWIQLASLPQVRKPADVQQLFYPNLDNQKDVTLCRQQNLFLTAGDDVYDSLYRFVLSTPDLGFADVHSLLKTTKQEGKVMSIVMSHVCQWLNRDPARVGERDNNKPLLRKDLLPALREKCGDDAEKQSIKLQERLL</sequence>
<name>A0ACB6QUN2_9PLEO</name>
<accession>A0ACB6QUN2</accession>
<dbReference type="Proteomes" id="UP000799755">
    <property type="component" value="Unassembled WGS sequence"/>
</dbReference>